<evidence type="ECO:0000313" key="2">
    <source>
        <dbReference type="EMBL" id="SEJ40149.1"/>
    </source>
</evidence>
<name>A0A1H6YFX6_9FLAO</name>
<organism evidence="2 3">
    <name type="scientific">Myroides marinus</name>
    <dbReference type="NCBI Taxonomy" id="703342"/>
    <lineage>
        <taxon>Bacteria</taxon>
        <taxon>Pseudomonadati</taxon>
        <taxon>Bacteroidota</taxon>
        <taxon>Flavobacteriia</taxon>
        <taxon>Flavobacteriales</taxon>
        <taxon>Flavobacteriaceae</taxon>
        <taxon>Myroides</taxon>
    </lineage>
</organism>
<gene>
    <name evidence="2" type="ORF">SAMN04488018_1332</name>
</gene>
<dbReference type="RefSeq" id="WP_074748286.1">
    <property type="nucleotide sequence ID" value="NZ_FNYS01000033.1"/>
</dbReference>
<dbReference type="EMBL" id="FNYS01000033">
    <property type="protein sequence ID" value="SEJ40149.1"/>
    <property type="molecule type" value="Genomic_DNA"/>
</dbReference>
<dbReference type="InterPro" id="IPR040684">
    <property type="entry name" value="HMUDK_hel"/>
</dbReference>
<dbReference type="AlphaFoldDB" id="A0A1H6YFX6"/>
<dbReference type="GeneID" id="82258775"/>
<feature type="domain" description="5-hmdU DNA kinase helical" evidence="1">
    <location>
        <begin position="14"/>
        <end position="293"/>
    </location>
</feature>
<reference evidence="2 3" key="1">
    <citation type="submission" date="2016-10" db="EMBL/GenBank/DDBJ databases">
        <authorList>
            <person name="de Groot N.N."/>
        </authorList>
    </citation>
    <scope>NUCLEOTIDE SEQUENCE [LARGE SCALE GENOMIC DNA]</scope>
    <source>
        <strain evidence="2 3">DSM 23048</strain>
    </source>
</reference>
<sequence>MEIIIKLNKPKKSIVFDTYWEFATKRQEVFFNKINNTIPLTEDPILDRHRFTNVYRASDRVSQYLIRNVIYKEGATYTKNDLLFRILLFKIFNKISTWELLETNFDNIKLNNFDSQLYSRLLTEAKEAKEVIYSGAYIMTSGKSIFGHNFKHENHLELLKKHIQNGNLLSCIENARNMEEVYKALLEIPTFGSFLAYQYTIDINYSELTNFSEMDFVKAGPGAKDGIRKCFYDYGDYTFEDIIKYMCDIQEQQFAVQNLDFKTLGGRKLQLIDCQNLFCEVDKYSRVAHPDVNGLSNRTRIKQIYKPDNSHIDYFFPPKWNIEL</sequence>
<dbReference type="Pfam" id="PF18723">
    <property type="entry name" value="HMUDK_hel"/>
    <property type="match status" value="1"/>
</dbReference>
<evidence type="ECO:0000259" key="1">
    <source>
        <dbReference type="Pfam" id="PF18723"/>
    </source>
</evidence>
<accession>A0A1H6YFX6</accession>
<evidence type="ECO:0000313" key="3">
    <source>
        <dbReference type="Proteomes" id="UP000183077"/>
    </source>
</evidence>
<proteinExistence type="predicted"/>
<dbReference type="Proteomes" id="UP000183077">
    <property type="component" value="Unassembled WGS sequence"/>
</dbReference>
<protein>
    <recommendedName>
        <fullName evidence="1">5-hmdU DNA kinase helical domain-containing protein</fullName>
    </recommendedName>
</protein>